<dbReference type="InterPro" id="IPR019856">
    <property type="entry name" value="CRISPR-assoc_Cas1_DVULG"/>
</dbReference>
<dbReference type="GO" id="GO:0004520">
    <property type="term" value="F:DNA endonuclease activity"/>
    <property type="evidence" value="ECO:0007669"/>
    <property type="project" value="InterPro"/>
</dbReference>
<keyword evidence="8 10" id="KW-0464">Manganese</keyword>
<evidence type="ECO:0000256" key="4">
    <source>
        <dbReference type="ARBA" id="ARBA00022801"/>
    </source>
</evidence>
<dbReference type="EMBL" id="LO017727">
    <property type="protein sequence ID" value="CRH05233.1"/>
    <property type="molecule type" value="Genomic_DNA"/>
</dbReference>
<evidence type="ECO:0000313" key="11">
    <source>
        <dbReference type="EMBL" id="CRH05233.1"/>
    </source>
</evidence>
<dbReference type="GO" id="GO:0051607">
    <property type="term" value="P:defense response to virus"/>
    <property type="evidence" value="ECO:0007669"/>
    <property type="project" value="UniProtKB-UniRule"/>
</dbReference>
<dbReference type="InterPro" id="IPR002729">
    <property type="entry name" value="CRISPR-assoc_Cas1"/>
</dbReference>
<dbReference type="EC" id="3.1.-.-" evidence="10"/>
<dbReference type="GO" id="GO:0043571">
    <property type="term" value="P:maintenance of CRISPR repeat elements"/>
    <property type="evidence" value="ECO:0007669"/>
    <property type="project" value="UniProtKB-UniRule"/>
</dbReference>
<dbReference type="GO" id="GO:0046872">
    <property type="term" value="F:metal ion binding"/>
    <property type="evidence" value="ECO:0007669"/>
    <property type="project" value="UniProtKB-UniRule"/>
</dbReference>
<feature type="binding site" evidence="10">
    <location>
        <position position="249"/>
    </location>
    <ligand>
        <name>Mn(2+)</name>
        <dbReference type="ChEBI" id="CHEBI:29035"/>
    </ligand>
</feature>
<comment type="cofactor">
    <cofactor evidence="10">
        <name>Mg(2+)</name>
        <dbReference type="ChEBI" id="CHEBI:18420"/>
    </cofactor>
    <cofactor evidence="10">
        <name>Mn(2+)</name>
        <dbReference type="ChEBI" id="CHEBI:29035"/>
    </cofactor>
</comment>
<evidence type="ECO:0000256" key="1">
    <source>
        <dbReference type="ARBA" id="ARBA00022722"/>
    </source>
</evidence>
<dbReference type="CDD" id="cd09721">
    <property type="entry name" value="Cas1_I-C"/>
    <property type="match status" value="1"/>
</dbReference>
<dbReference type="Gene3D" id="3.100.10.20">
    <property type="entry name" value="CRISPR-associated endonuclease Cas1, N-terminal domain"/>
    <property type="match status" value="1"/>
</dbReference>
<dbReference type="NCBIfam" id="TIGR00287">
    <property type="entry name" value="cas1"/>
    <property type="match status" value="1"/>
</dbReference>
<dbReference type="AlphaFoldDB" id="A0A1S7LFP3"/>
<keyword evidence="5 10" id="KW-0460">Magnesium</keyword>
<dbReference type="Pfam" id="PF01867">
    <property type="entry name" value="Cas_Cas1"/>
    <property type="match status" value="1"/>
</dbReference>
<keyword evidence="7 10" id="KW-0238">DNA-binding</keyword>
<dbReference type="InterPro" id="IPR042206">
    <property type="entry name" value="CRISPR-assoc_Cas1_C"/>
</dbReference>
<evidence type="ECO:0000256" key="3">
    <source>
        <dbReference type="ARBA" id="ARBA00022759"/>
    </source>
</evidence>
<keyword evidence="4 10" id="KW-0378">Hydrolase</keyword>
<feature type="binding site" evidence="10">
    <location>
        <position position="234"/>
    </location>
    <ligand>
        <name>Mn(2+)</name>
        <dbReference type="ChEBI" id="CHEBI:29035"/>
    </ligand>
</feature>
<evidence type="ECO:0000256" key="9">
    <source>
        <dbReference type="ARBA" id="ARBA00038592"/>
    </source>
</evidence>
<organism evidence="11">
    <name type="scientific">Magnetococcus massalia (strain MO-1)</name>
    <dbReference type="NCBI Taxonomy" id="451514"/>
    <lineage>
        <taxon>Bacteria</taxon>
        <taxon>Pseudomonadati</taxon>
        <taxon>Pseudomonadota</taxon>
        <taxon>Magnetococcia</taxon>
        <taxon>Magnetococcales</taxon>
        <taxon>Magnetococcaceae</taxon>
        <taxon>Magnetococcus</taxon>
    </lineage>
</organism>
<evidence type="ECO:0000256" key="8">
    <source>
        <dbReference type="ARBA" id="ARBA00023211"/>
    </source>
</evidence>
<evidence type="ECO:0000256" key="7">
    <source>
        <dbReference type="ARBA" id="ARBA00023125"/>
    </source>
</evidence>
<accession>A0A1S7LFP3</accession>
<gene>
    <name evidence="10" type="primary">cas1</name>
    <name evidence="11" type="ORF">MAGMO_1037</name>
</gene>
<dbReference type="PANTHER" id="PTHR34353:SF2">
    <property type="entry name" value="CRISPR-ASSOCIATED ENDONUCLEASE CAS1 1"/>
    <property type="match status" value="1"/>
</dbReference>
<keyword evidence="6 10" id="KW-0051">Antiviral defense</keyword>
<comment type="function">
    <text evidence="10">CRISPR (clustered regularly interspaced short palindromic repeat), is an adaptive immune system that provides protection against mobile genetic elements (viruses, transposable elements and conjugative plasmids). CRISPR clusters contain spacers, sequences complementary to antecedent mobile elements, and target invading nucleic acids. CRISPR clusters are transcribed and processed into CRISPR RNA (crRNA). Acts as a dsDNA endonuclease. Involved in the integration of spacer DNA into the CRISPR cassette.</text>
</comment>
<keyword evidence="1 10" id="KW-0540">Nuclease</keyword>
<evidence type="ECO:0000256" key="5">
    <source>
        <dbReference type="ARBA" id="ARBA00022842"/>
    </source>
</evidence>
<evidence type="ECO:0000256" key="6">
    <source>
        <dbReference type="ARBA" id="ARBA00023118"/>
    </source>
</evidence>
<reference evidence="11" key="1">
    <citation type="submission" date="2015-04" db="EMBL/GenBank/DDBJ databases">
        <authorList>
            <person name="Syromyatnikov M.Y."/>
            <person name="Popov V.N."/>
        </authorList>
    </citation>
    <scope>NUCLEOTIDE SEQUENCE</scope>
    <source>
        <strain evidence="11">MO-1</strain>
    </source>
</reference>
<dbReference type="InterPro" id="IPR042211">
    <property type="entry name" value="CRISPR-assoc_Cas1_N"/>
</dbReference>
<comment type="subunit">
    <text evidence="9 10">Homodimer, forms a heterotetramer with a Cas2 homodimer.</text>
</comment>
<dbReference type="HAMAP" id="MF_01470">
    <property type="entry name" value="Cas1"/>
    <property type="match status" value="1"/>
</dbReference>
<dbReference type="PANTHER" id="PTHR34353">
    <property type="entry name" value="CRISPR-ASSOCIATED ENDONUCLEASE CAS1 1"/>
    <property type="match status" value="1"/>
</dbReference>
<dbReference type="GO" id="GO:0003677">
    <property type="term" value="F:DNA binding"/>
    <property type="evidence" value="ECO:0007669"/>
    <property type="project" value="UniProtKB-KW"/>
</dbReference>
<proteinExistence type="inferred from homology"/>
<dbReference type="Gene3D" id="1.20.120.920">
    <property type="entry name" value="CRISPR-associated endonuclease Cas1, C-terminal domain"/>
    <property type="match status" value="1"/>
</dbReference>
<feature type="binding site" evidence="10">
    <location>
        <position position="166"/>
    </location>
    <ligand>
        <name>Mn(2+)</name>
        <dbReference type="ChEBI" id="CHEBI:29035"/>
    </ligand>
</feature>
<comment type="similarity">
    <text evidence="10">Belongs to the CRISPR-associated endonuclease Cas1 family.</text>
</comment>
<keyword evidence="2 10" id="KW-0479">Metal-binding</keyword>
<evidence type="ECO:0000256" key="10">
    <source>
        <dbReference type="HAMAP-Rule" id="MF_01470"/>
    </source>
</evidence>
<protein>
    <recommendedName>
        <fullName evidence="10">CRISPR-associated endonuclease Cas1</fullName>
        <ecNumber evidence="10">3.1.-.-</ecNumber>
    </recommendedName>
</protein>
<dbReference type="PROSITE" id="PS51257">
    <property type="entry name" value="PROKAR_LIPOPROTEIN"/>
    <property type="match status" value="1"/>
</dbReference>
<sequence>MKTHLNTLFVTTQGCYLSKKGECIDIRQEHQSLAMVPIHTLEGVSCFGQVSYSPYLMAHCVEHGVTLSHFNEHGRFLAAMRGPVEGNVLLRRQQYRWADDAKQSAQLVRYILHAKLRNARTVVSRTLRDRPEDDGDGLLSTTVDELNRLVKALDRASSVESLRGLEGRAGACYWGCFDRLVSKGDEAFRFNGRSRRPPMDRVNALVSFLYAILLHDVRSALEGVGLDPYVGYLHQDRPGRAGLALDIMEEFRPFMADRLALSLINRGQIKAKDFAQREGGATHLNDVGRRKVITAYQKRKQEQLSHPFLQEKCTVGMLWHLQALLLARYIRGDLDGYPAFLWR</sequence>
<evidence type="ECO:0000256" key="2">
    <source>
        <dbReference type="ARBA" id="ARBA00022723"/>
    </source>
</evidence>
<dbReference type="InterPro" id="IPR050646">
    <property type="entry name" value="Cas1"/>
</dbReference>
<dbReference type="NCBIfam" id="TIGR03640">
    <property type="entry name" value="cas1_DVULG"/>
    <property type="match status" value="1"/>
</dbReference>
<dbReference type="GO" id="GO:0016787">
    <property type="term" value="F:hydrolase activity"/>
    <property type="evidence" value="ECO:0007669"/>
    <property type="project" value="UniProtKB-KW"/>
</dbReference>
<keyword evidence="3 10" id="KW-0255">Endonuclease</keyword>
<name>A0A1S7LFP3_MAGMO</name>